<accession>A0A4R6K6B4</accession>
<evidence type="ECO:0000313" key="1">
    <source>
        <dbReference type="EMBL" id="TDO44956.1"/>
    </source>
</evidence>
<organism evidence="1 2">
    <name type="scientific">Kribbella caucasensis</name>
    <dbReference type="NCBI Taxonomy" id="2512215"/>
    <lineage>
        <taxon>Bacteria</taxon>
        <taxon>Bacillati</taxon>
        <taxon>Actinomycetota</taxon>
        <taxon>Actinomycetes</taxon>
        <taxon>Propionibacteriales</taxon>
        <taxon>Kribbellaceae</taxon>
        <taxon>Kribbella</taxon>
    </lineage>
</organism>
<dbReference type="OrthoDB" id="3684031at2"/>
<gene>
    <name evidence="1" type="ORF">EV643_114101</name>
</gene>
<dbReference type="Proteomes" id="UP000295388">
    <property type="component" value="Unassembled WGS sequence"/>
</dbReference>
<reference evidence="1 2" key="1">
    <citation type="submission" date="2019-03" db="EMBL/GenBank/DDBJ databases">
        <title>Genomic Encyclopedia of Type Strains, Phase III (KMG-III): the genomes of soil and plant-associated and newly described type strains.</title>
        <authorList>
            <person name="Whitman W."/>
        </authorList>
    </citation>
    <scope>NUCLEOTIDE SEQUENCE [LARGE SCALE GENOMIC DNA]</scope>
    <source>
        <strain evidence="1 2">VKM Ac-2527</strain>
    </source>
</reference>
<keyword evidence="2" id="KW-1185">Reference proteome</keyword>
<evidence type="ECO:0000313" key="2">
    <source>
        <dbReference type="Proteomes" id="UP000295388"/>
    </source>
</evidence>
<dbReference type="AlphaFoldDB" id="A0A4R6K6B4"/>
<proteinExistence type="predicted"/>
<dbReference type="EMBL" id="SNWQ01000014">
    <property type="protein sequence ID" value="TDO44956.1"/>
    <property type="molecule type" value="Genomic_DNA"/>
</dbReference>
<sequence length="116" mass="13021">MVANFGHVRGFPHQETLGYLAKKKANQAGWMPWELLRGRPRFLGAGQLDGLQAADQYAGMLRAALEPDEFGGFEAHHLLAVRHQLRRVDGRSWGHGFNVLAQRVMESYPWWPGGGL</sequence>
<protein>
    <submittedName>
        <fullName evidence="1">Uncharacterized protein</fullName>
    </submittedName>
</protein>
<comment type="caution">
    <text evidence="1">The sequence shown here is derived from an EMBL/GenBank/DDBJ whole genome shotgun (WGS) entry which is preliminary data.</text>
</comment>
<name>A0A4R6K6B4_9ACTN</name>
<dbReference type="RefSeq" id="WP_133802909.1">
    <property type="nucleotide sequence ID" value="NZ_SNWQ01000014.1"/>
</dbReference>